<feature type="region of interest" description="Disordered" evidence="1">
    <location>
        <begin position="100"/>
        <end position="119"/>
    </location>
</feature>
<feature type="compositionally biased region" description="Polar residues" evidence="1">
    <location>
        <begin position="105"/>
        <end position="119"/>
    </location>
</feature>
<keyword evidence="2" id="KW-1185">Reference proteome</keyword>
<gene>
    <name evidence="3" type="primary">LOC101236602</name>
</gene>
<accession>A0ABM4BG96</accession>
<reference evidence="3" key="1">
    <citation type="submission" date="2025-08" db="UniProtKB">
        <authorList>
            <consortium name="RefSeq"/>
        </authorList>
    </citation>
    <scope>IDENTIFICATION</scope>
</reference>
<dbReference type="GeneID" id="101236602"/>
<evidence type="ECO:0000313" key="2">
    <source>
        <dbReference type="Proteomes" id="UP001652625"/>
    </source>
</evidence>
<protein>
    <submittedName>
        <fullName evidence="3">Uncharacterized protein LOC101236602</fullName>
    </submittedName>
</protein>
<name>A0ABM4BG96_HYDVU</name>
<evidence type="ECO:0000313" key="3">
    <source>
        <dbReference type="RefSeq" id="XP_065648019.1"/>
    </source>
</evidence>
<dbReference type="Proteomes" id="UP001652625">
    <property type="component" value="Chromosome 03"/>
</dbReference>
<proteinExistence type="predicted"/>
<dbReference type="RefSeq" id="XP_065648019.1">
    <property type="nucleotide sequence ID" value="XM_065791947.1"/>
</dbReference>
<organism evidence="2 3">
    <name type="scientific">Hydra vulgaris</name>
    <name type="common">Hydra</name>
    <name type="synonym">Hydra attenuata</name>
    <dbReference type="NCBI Taxonomy" id="6087"/>
    <lineage>
        <taxon>Eukaryota</taxon>
        <taxon>Metazoa</taxon>
        <taxon>Cnidaria</taxon>
        <taxon>Hydrozoa</taxon>
        <taxon>Hydroidolina</taxon>
        <taxon>Anthoathecata</taxon>
        <taxon>Aplanulata</taxon>
        <taxon>Hydridae</taxon>
        <taxon>Hydra</taxon>
    </lineage>
</organism>
<sequence>MGHVAESLDHPESTKSCLEDIISSYKRLKGLTENQSRTINGLSVEKEDVVQRLRNLVNRRIESQGPDFDEYCINRRGSRQYEHIDPSRIRTRIMKKTLSVDKPQLENQPTIETATSEIE</sequence>
<evidence type="ECO:0000256" key="1">
    <source>
        <dbReference type="SAM" id="MobiDB-lite"/>
    </source>
</evidence>